<protein>
    <submittedName>
        <fullName evidence="6">Type II toxin-antitoxin system HipA family toxin</fullName>
    </submittedName>
</protein>
<reference evidence="6 7" key="2">
    <citation type="submission" date="2018-09" db="EMBL/GenBank/DDBJ databases">
        <title>Genome of Sphaerochaeta halotolerans strain 4-11.</title>
        <authorList>
            <person name="Nazina T.N."/>
            <person name="Sokolova D.S."/>
        </authorList>
    </citation>
    <scope>NUCLEOTIDE SEQUENCE [LARGE SCALE GENOMIC DNA]</scope>
    <source>
        <strain evidence="6 7">4-11</strain>
    </source>
</reference>
<sequence length="428" mass="48038">MKQTLDIWMNGEHVGKWTRLGSEQSFRYVESYLRDQNARPLSLSLPLGPVSKEIKGPEVASFFDNLLPDNADIRQRIQRRYGLSSSSPFDLLSEIGRDCVGALQILPERSIVPDVHVIEGEPLSEKGIEKVLHASSTGSLPGDDTLRISIAGAQEKTALLRNNGQWCKPIGATPTTHIFKLPLGEIGALRVDMRESIEIEWLCLKILEAFGLDVAKADIAVFGTQRTLVVERFDRKLSSDGSWWMRLPQEDLCQALGVSPEKKYEHEGGPGIVEIMHFLLSSSEPQRDRKLFLKTQLLFWLLAAPDGHAKNFSISIGKQGRYSLTPLYDVMSVYPVMGHGARMISPKNFKMAMTLDGHYEWNRILKRHWEETARICGAGSSMKEIFTEMLEQLPGAIDRTSEQLPANFPKEVSSSIFEGMKKAAMRLE</sequence>
<dbReference type="NCBIfam" id="TIGR03071">
    <property type="entry name" value="couple_hipA"/>
    <property type="match status" value="1"/>
</dbReference>
<evidence type="ECO:0000313" key="6">
    <source>
        <dbReference type="EMBL" id="RFU96260.1"/>
    </source>
</evidence>
<evidence type="ECO:0000259" key="5">
    <source>
        <dbReference type="Pfam" id="PF13657"/>
    </source>
</evidence>
<name>A0A372MM81_9SPIR</name>
<reference evidence="7" key="1">
    <citation type="submission" date="2018-08" db="EMBL/GenBank/DDBJ databases">
        <authorList>
            <person name="Grouzdev D.S."/>
            <person name="Krutkina M.S."/>
        </authorList>
    </citation>
    <scope>NUCLEOTIDE SEQUENCE [LARGE SCALE GENOMIC DNA]</scope>
    <source>
        <strain evidence="7">4-11</strain>
    </source>
</reference>
<comment type="similarity">
    <text evidence="1">Belongs to the HipA Ser/Thr kinase family.</text>
</comment>
<dbReference type="PANTHER" id="PTHR37419:SF1">
    <property type="entry name" value="SERINE_THREONINE-PROTEIN KINASE TOXIN HIPA"/>
    <property type="match status" value="1"/>
</dbReference>
<keyword evidence="3" id="KW-0418">Kinase</keyword>
<evidence type="ECO:0000256" key="1">
    <source>
        <dbReference type="ARBA" id="ARBA00010164"/>
    </source>
</evidence>
<accession>A0A372MM81</accession>
<dbReference type="GO" id="GO:0005829">
    <property type="term" value="C:cytosol"/>
    <property type="evidence" value="ECO:0007669"/>
    <property type="project" value="TreeGrafter"/>
</dbReference>
<dbReference type="GO" id="GO:0004674">
    <property type="term" value="F:protein serine/threonine kinase activity"/>
    <property type="evidence" value="ECO:0007669"/>
    <property type="project" value="TreeGrafter"/>
</dbReference>
<evidence type="ECO:0000256" key="2">
    <source>
        <dbReference type="ARBA" id="ARBA00022679"/>
    </source>
</evidence>
<dbReference type="Pfam" id="PF07804">
    <property type="entry name" value="HipA_C"/>
    <property type="match status" value="1"/>
</dbReference>
<keyword evidence="7" id="KW-1185">Reference proteome</keyword>
<keyword evidence="2" id="KW-0808">Transferase</keyword>
<dbReference type="InterPro" id="IPR052028">
    <property type="entry name" value="HipA_Ser/Thr_kinase"/>
</dbReference>
<comment type="caution">
    <text evidence="6">The sequence shown here is derived from an EMBL/GenBank/DDBJ whole genome shotgun (WGS) entry which is preliminary data.</text>
</comment>
<organism evidence="6 7">
    <name type="scientific">Sphaerochaeta halotolerans</name>
    <dbReference type="NCBI Taxonomy" id="2293840"/>
    <lineage>
        <taxon>Bacteria</taxon>
        <taxon>Pseudomonadati</taxon>
        <taxon>Spirochaetota</taxon>
        <taxon>Spirochaetia</taxon>
        <taxon>Spirochaetales</taxon>
        <taxon>Sphaerochaetaceae</taxon>
        <taxon>Sphaerochaeta</taxon>
    </lineage>
</organism>
<feature type="domain" description="HipA N-terminal subdomain 1" evidence="5">
    <location>
        <begin position="5"/>
        <end position="105"/>
    </location>
</feature>
<dbReference type="InterPro" id="IPR012893">
    <property type="entry name" value="HipA-like_C"/>
</dbReference>
<evidence type="ECO:0000259" key="4">
    <source>
        <dbReference type="Pfam" id="PF07804"/>
    </source>
</evidence>
<dbReference type="AlphaFoldDB" id="A0A372MM81"/>
<evidence type="ECO:0000313" key="7">
    <source>
        <dbReference type="Proteomes" id="UP000264002"/>
    </source>
</evidence>
<dbReference type="EMBL" id="QUWK01000001">
    <property type="protein sequence ID" value="RFU96260.1"/>
    <property type="molecule type" value="Genomic_DNA"/>
</dbReference>
<feature type="domain" description="HipA-like C-terminal" evidence="4">
    <location>
        <begin position="148"/>
        <end position="394"/>
    </location>
</feature>
<dbReference type="RefSeq" id="WP_117329079.1">
    <property type="nucleotide sequence ID" value="NZ_QUWK01000001.1"/>
</dbReference>
<dbReference type="InterPro" id="IPR017508">
    <property type="entry name" value="HipA_N1"/>
</dbReference>
<dbReference type="Proteomes" id="UP000264002">
    <property type="component" value="Unassembled WGS sequence"/>
</dbReference>
<gene>
    <name evidence="6" type="ORF">DYP60_01455</name>
</gene>
<evidence type="ECO:0000256" key="3">
    <source>
        <dbReference type="ARBA" id="ARBA00022777"/>
    </source>
</evidence>
<dbReference type="PANTHER" id="PTHR37419">
    <property type="entry name" value="SERINE/THREONINE-PROTEIN KINASE TOXIN HIPA"/>
    <property type="match status" value="1"/>
</dbReference>
<dbReference type="CDD" id="cd17808">
    <property type="entry name" value="HipA_Ec_like"/>
    <property type="match status" value="1"/>
</dbReference>
<proteinExistence type="inferred from homology"/>
<dbReference type="Pfam" id="PF13657">
    <property type="entry name" value="Couple_hipA"/>
    <property type="match status" value="1"/>
</dbReference>